<keyword evidence="16" id="KW-1185">Reference proteome</keyword>
<dbReference type="Gene3D" id="3.10.170.10">
    <property type="match status" value="1"/>
</dbReference>
<dbReference type="STRING" id="1122169.Lsha_1148"/>
<comment type="caution">
    <text evidence="15">The sequence shown here is derived from an EMBL/GenBank/DDBJ whole genome shotgun (WGS) entry which is preliminary data.</text>
</comment>
<dbReference type="InterPro" id="IPR013856">
    <property type="entry name" value="Peptidase_M4_domain"/>
</dbReference>
<dbReference type="EC" id="3.4.24.-" evidence="10"/>
<feature type="active site" evidence="9">
    <location>
        <position position="425"/>
    </location>
</feature>
<dbReference type="CDD" id="cd09597">
    <property type="entry name" value="M4_TLP"/>
    <property type="match status" value="1"/>
</dbReference>
<feature type="active site" description="Proton donor" evidence="9">
    <location>
        <position position="514"/>
    </location>
</feature>
<dbReference type="PANTHER" id="PTHR33794:SF1">
    <property type="entry name" value="BACILLOLYSIN"/>
    <property type="match status" value="1"/>
</dbReference>
<keyword evidence="11" id="KW-0472">Membrane</keyword>
<feature type="domain" description="Peptidase M4" evidence="12">
    <location>
        <begin position="270"/>
        <end position="431"/>
    </location>
</feature>
<evidence type="ECO:0000256" key="1">
    <source>
        <dbReference type="ARBA" id="ARBA00009388"/>
    </source>
</evidence>
<keyword evidence="6 10" id="KW-0862">Zinc</keyword>
<dbReference type="Gene3D" id="3.10.450.490">
    <property type="match status" value="1"/>
</dbReference>
<evidence type="ECO:0000313" key="15">
    <source>
        <dbReference type="EMBL" id="KTD62448.1"/>
    </source>
</evidence>
<evidence type="ECO:0000256" key="7">
    <source>
        <dbReference type="ARBA" id="ARBA00023049"/>
    </source>
</evidence>
<keyword evidence="10" id="KW-0964">Secreted</keyword>
<dbReference type="GO" id="GO:0004222">
    <property type="term" value="F:metalloendopeptidase activity"/>
    <property type="evidence" value="ECO:0007669"/>
    <property type="project" value="UniProtKB-UniRule"/>
</dbReference>
<evidence type="ECO:0000259" key="13">
    <source>
        <dbReference type="Pfam" id="PF02868"/>
    </source>
</evidence>
<evidence type="ECO:0000256" key="9">
    <source>
        <dbReference type="PIRSR" id="PIRSR623612-1"/>
    </source>
</evidence>
<keyword evidence="7 10" id="KW-0482">Metalloprotease</keyword>
<dbReference type="GO" id="GO:0046872">
    <property type="term" value="F:metal ion binding"/>
    <property type="evidence" value="ECO:0007669"/>
    <property type="project" value="UniProtKB-UniRule"/>
</dbReference>
<feature type="domain" description="FTP" evidence="14">
    <location>
        <begin position="104"/>
        <end position="137"/>
    </location>
</feature>
<organism evidence="15 16">
    <name type="scientific">Legionella shakespearei DSM 23087</name>
    <dbReference type="NCBI Taxonomy" id="1122169"/>
    <lineage>
        <taxon>Bacteria</taxon>
        <taxon>Pseudomonadati</taxon>
        <taxon>Pseudomonadota</taxon>
        <taxon>Gammaproteobacteria</taxon>
        <taxon>Legionellales</taxon>
        <taxon>Legionellaceae</taxon>
        <taxon>Legionella</taxon>
    </lineage>
</organism>
<dbReference type="SUPFAM" id="SSF55486">
    <property type="entry name" value="Metalloproteases ('zincins'), catalytic domain"/>
    <property type="match status" value="1"/>
</dbReference>
<evidence type="ECO:0000256" key="8">
    <source>
        <dbReference type="ARBA" id="ARBA00023145"/>
    </source>
</evidence>
<evidence type="ECO:0000259" key="14">
    <source>
        <dbReference type="Pfam" id="PF07504"/>
    </source>
</evidence>
<dbReference type="InterPro" id="IPR027268">
    <property type="entry name" value="Peptidase_M4/M1_CTD_sf"/>
</dbReference>
<keyword evidence="11" id="KW-0812">Transmembrane</keyword>
<sequence length="593" mass="66085">MSINCNVRYKIRKFYLNLNFLIVFVAKKVQDGISAKIQDDTMKKRIVSLLVISAVASSIHAATQSMVWGDANKSLPPVKQNPLIKKGVIKSVAGKQSDYELQLQDESKGKTRHTRYQITYKGIPVWGYQVIYHSKDGGKETVTGMNITGIEKDVHSINGVFSASDIEKKILGTVRDPIKFQNTTKVIFIDNDNKAHLAYHLSYYSNSKKTRIKAPNYIVDANSGELLKQWDEVRHERIGQGLGGNAFPLPYRSGMFQHGNALPGLPSLGKFDVSVKDGTCTVENDSIKVMNLRNYNLGYDVFPITTFAESMLKLQAFSYPCDDTNLYLNYADGATGPVNYAFSPVNDTMYFAQQTLDMYEKVYGVKKPIGDDLPLRAYTHLGDMDNAFAVPTIIVDGTLVAHQQIVIGNGNEFLTAPAQSVLGHELSHNFTALHSGLMYEGQSGGINESFSDMAAIALQEYLRRDYPWYWDGEDWTIGREAVKGGQPMRYMDDPAKDGFSIGNAADFTDKLDVHGSSGVFNRAFYLLAHKPGWSIQRAFQVMVDANMNYWSPIAYYDFAACGVIQATIDRRMDKTPVIEAFAEVGVVCPMHKA</sequence>
<accession>A0A0W0YZZ0</accession>
<dbReference type="GO" id="GO:0005576">
    <property type="term" value="C:extracellular region"/>
    <property type="evidence" value="ECO:0007669"/>
    <property type="project" value="UniProtKB-SubCell"/>
</dbReference>
<evidence type="ECO:0000259" key="12">
    <source>
        <dbReference type="Pfam" id="PF01447"/>
    </source>
</evidence>
<evidence type="ECO:0000256" key="10">
    <source>
        <dbReference type="RuleBase" id="RU366073"/>
    </source>
</evidence>
<proteinExistence type="inferred from homology"/>
<evidence type="ECO:0000256" key="3">
    <source>
        <dbReference type="ARBA" id="ARBA00022723"/>
    </source>
</evidence>
<name>A0A0W0YZZ0_9GAMM</name>
<dbReference type="Pfam" id="PF02868">
    <property type="entry name" value="Peptidase_M4_C"/>
    <property type="match status" value="1"/>
</dbReference>
<dbReference type="EMBL" id="LNYW01000033">
    <property type="protein sequence ID" value="KTD62448.1"/>
    <property type="molecule type" value="Genomic_DNA"/>
</dbReference>
<evidence type="ECO:0000256" key="4">
    <source>
        <dbReference type="ARBA" id="ARBA00022729"/>
    </source>
</evidence>
<comment type="cofactor">
    <cofactor evidence="10">
        <name>Zn(2+)</name>
        <dbReference type="ChEBI" id="CHEBI:29105"/>
    </cofactor>
</comment>
<dbReference type="Gene3D" id="3.10.450.40">
    <property type="match status" value="1"/>
</dbReference>
<keyword evidence="4" id="KW-0732">Signal</keyword>
<dbReference type="PRINTS" id="PR00730">
    <property type="entry name" value="THERMOLYSIN"/>
</dbReference>
<dbReference type="GO" id="GO:0006508">
    <property type="term" value="P:proteolysis"/>
    <property type="evidence" value="ECO:0007669"/>
    <property type="project" value="UniProtKB-KW"/>
</dbReference>
<dbReference type="Gene3D" id="1.10.390.10">
    <property type="entry name" value="Neutral Protease Domain 2"/>
    <property type="match status" value="1"/>
</dbReference>
<reference evidence="15 16" key="1">
    <citation type="submission" date="2015-11" db="EMBL/GenBank/DDBJ databases">
        <title>Genomic analysis of 38 Legionella species identifies large and diverse effector repertoires.</title>
        <authorList>
            <person name="Burstein D."/>
            <person name="Amaro F."/>
            <person name="Zusman T."/>
            <person name="Lifshitz Z."/>
            <person name="Cohen O."/>
            <person name="Gilbert J.A."/>
            <person name="Pupko T."/>
            <person name="Shuman H.A."/>
            <person name="Segal G."/>
        </authorList>
    </citation>
    <scope>NUCLEOTIDE SEQUENCE [LARGE SCALE GENOMIC DNA]</scope>
    <source>
        <strain evidence="15 16">ATCC 49655</strain>
    </source>
</reference>
<dbReference type="Proteomes" id="UP000054600">
    <property type="component" value="Unassembled WGS sequence"/>
</dbReference>
<feature type="domain" description="Peptidase M4 C-terminal" evidence="13">
    <location>
        <begin position="435"/>
        <end position="586"/>
    </location>
</feature>
<evidence type="ECO:0000256" key="2">
    <source>
        <dbReference type="ARBA" id="ARBA00022670"/>
    </source>
</evidence>
<dbReference type="AlphaFoldDB" id="A0A0W0YZZ0"/>
<comment type="function">
    <text evidence="10">Extracellular zinc metalloprotease.</text>
</comment>
<comment type="subcellular location">
    <subcellularLocation>
        <location evidence="10">Secreted</location>
    </subcellularLocation>
</comment>
<dbReference type="Pfam" id="PF01447">
    <property type="entry name" value="Peptidase_M4"/>
    <property type="match status" value="1"/>
</dbReference>
<dbReference type="Pfam" id="PF07504">
    <property type="entry name" value="FTP"/>
    <property type="match status" value="1"/>
</dbReference>
<keyword evidence="5 10" id="KW-0378">Hydrolase</keyword>
<evidence type="ECO:0000256" key="11">
    <source>
        <dbReference type="SAM" id="Phobius"/>
    </source>
</evidence>
<dbReference type="eggNOG" id="COG3227">
    <property type="taxonomic scope" value="Bacteria"/>
</dbReference>
<evidence type="ECO:0000256" key="5">
    <source>
        <dbReference type="ARBA" id="ARBA00022801"/>
    </source>
</evidence>
<dbReference type="PATRIC" id="fig|1122169.6.peg.1323"/>
<dbReference type="InterPro" id="IPR050728">
    <property type="entry name" value="Zinc_Metalloprotease_M4"/>
</dbReference>
<dbReference type="InterPro" id="IPR023612">
    <property type="entry name" value="Peptidase_M4"/>
</dbReference>
<protein>
    <recommendedName>
        <fullName evidence="10">Neutral metalloproteinase</fullName>
        <ecNumber evidence="10">3.4.24.-</ecNumber>
    </recommendedName>
</protein>
<comment type="similarity">
    <text evidence="1 10">Belongs to the peptidase M4 family.</text>
</comment>
<keyword evidence="11" id="KW-1133">Transmembrane helix</keyword>
<evidence type="ECO:0000313" key="16">
    <source>
        <dbReference type="Proteomes" id="UP000054600"/>
    </source>
</evidence>
<feature type="transmembrane region" description="Helical" evidence="11">
    <location>
        <begin position="46"/>
        <end position="68"/>
    </location>
</feature>
<dbReference type="InterPro" id="IPR011096">
    <property type="entry name" value="FTP_domain"/>
</dbReference>
<dbReference type="InterPro" id="IPR001570">
    <property type="entry name" value="Peptidase_M4_C_domain"/>
</dbReference>
<keyword evidence="8" id="KW-0865">Zymogen</keyword>
<dbReference type="PANTHER" id="PTHR33794">
    <property type="entry name" value="BACILLOLYSIN"/>
    <property type="match status" value="1"/>
</dbReference>
<evidence type="ECO:0000256" key="6">
    <source>
        <dbReference type="ARBA" id="ARBA00022833"/>
    </source>
</evidence>
<gene>
    <name evidence="15" type="primary">lasB_1</name>
    <name evidence="15" type="ORF">Lsha_1148</name>
</gene>
<keyword evidence="2 10" id="KW-0645">Protease</keyword>
<keyword evidence="3" id="KW-0479">Metal-binding</keyword>